<organism evidence="2 3">
    <name type="scientific">Dictyobacter kobayashii</name>
    <dbReference type="NCBI Taxonomy" id="2014872"/>
    <lineage>
        <taxon>Bacteria</taxon>
        <taxon>Bacillati</taxon>
        <taxon>Chloroflexota</taxon>
        <taxon>Ktedonobacteria</taxon>
        <taxon>Ktedonobacterales</taxon>
        <taxon>Dictyobacteraceae</taxon>
        <taxon>Dictyobacter</taxon>
    </lineage>
</organism>
<accession>A0A402ANL8</accession>
<comment type="caution">
    <text evidence="2">The sequence shown here is derived from an EMBL/GenBank/DDBJ whole genome shotgun (WGS) entry which is preliminary data.</text>
</comment>
<dbReference type="RefSeq" id="WP_126552405.1">
    <property type="nucleotide sequence ID" value="NZ_BIFS01000001.1"/>
</dbReference>
<proteinExistence type="predicted"/>
<evidence type="ECO:0000313" key="3">
    <source>
        <dbReference type="Proteomes" id="UP000287188"/>
    </source>
</evidence>
<dbReference type="Gene3D" id="2.120.10.70">
    <property type="entry name" value="Fucose-specific lectin"/>
    <property type="match status" value="1"/>
</dbReference>
<dbReference type="AlphaFoldDB" id="A0A402ANL8"/>
<evidence type="ECO:0000313" key="2">
    <source>
        <dbReference type="EMBL" id="GCE20788.1"/>
    </source>
</evidence>
<dbReference type="SUPFAM" id="SSF89372">
    <property type="entry name" value="Fucose-specific lectin"/>
    <property type="match status" value="1"/>
</dbReference>
<dbReference type="Proteomes" id="UP000287188">
    <property type="component" value="Unassembled WGS sequence"/>
</dbReference>
<name>A0A402ANL8_9CHLR</name>
<dbReference type="EMBL" id="BIFS01000001">
    <property type="protein sequence ID" value="GCE20788.1"/>
    <property type="molecule type" value="Genomic_DNA"/>
</dbReference>
<feature type="compositionally biased region" description="Basic and acidic residues" evidence="1">
    <location>
        <begin position="1"/>
        <end position="10"/>
    </location>
</feature>
<evidence type="ECO:0000256" key="1">
    <source>
        <dbReference type="SAM" id="MobiDB-lite"/>
    </source>
</evidence>
<gene>
    <name evidence="2" type="ORF">KDK_45880</name>
</gene>
<dbReference type="OrthoDB" id="9815928at2"/>
<reference evidence="3" key="1">
    <citation type="submission" date="2018-12" db="EMBL/GenBank/DDBJ databases">
        <title>Tengunoibacter tsumagoiensis gen. nov., sp. nov., Dictyobacter kobayashii sp. nov., D. alpinus sp. nov., and D. joshuensis sp. nov. and description of Dictyobacteraceae fam. nov. within the order Ktedonobacterales isolated from Tengu-no-mugimeshi.</title>
        <authorList>
            <person name="Wang C.M."/>
            <person name="Zheng Y."/>
            <person name="Sakai Y."/>
            <person name="Toyoda A."/>
            <person name="Minakuchi Y."/>
            <person name="Abe K."/>
            <person name="Yokota A."/>
            <person name="Yabe S."/>
        </authorList>
    </citation>
    <scope>NUCLEOTIDE SEQUENCE [LARGE SCALE GENOMIC DNA]</scope>
    <source>
        <strain evidence="3">Uno11</strain>
    </source>
</reference>
<feature type="region of interest" description="Disordered" evidence="1">
    <location>
        <begin position="1"/>
        <end position="28"/>
    </location>
</feature>
<protein>
    <submittedName>
        <fullName evidence="2">Uncharacterized protein</fullName>
    </submittedName>
</protein>
<sequence>MDSTTHDKGTSLETGMQRESAPERNKVDPECLSQSIARRALFAKGLAIGASVIGLNLLEGQPSASAAIVAALKPSPARLSTQSTTQLHFCGRATNGRLFHTIRFPGGSWQPSFGDVNAQESNGNTLHFTDVDCAGIVDNLQLTALGRDGIIWHTIRFANGTWAPSFGNVNNQESNGSFLRFNHLGCAGTMSGKLQLTAIGRDGIIWHTIRFPNGTWAPAFGNVNNQESNGGSLRFIDVDCATIGEDLHVTALGRDGIIWHTIRFANGSWAPAFGNVNNQESNGGSLRFTDVGCASIGGNLHVTALGRDGVIWHTIRFANGSWAPAFGNVNNQESNGGSLRFTDVDCANVADTLHVTAIDQSDIVWHTIRFANGSWQSSFGDVNNQESNGSSLSFTALGAAGVV</sequence>
<keyword evidence="3" id="KW-1185">Reference proteome</keyword>